<dbReference type="GO" id="GO:0016746">
    <property type="term" value="F:acyltransferase activity"/>
    <property type="evidence" value="ECO:0007669"/>
    <property type="project" value="UniProtKB-KW"/>
</dbReference>
<dbReference type="InterPro" id="IPR000182">
    <property type="entry name" value="GNAT_dom"/>
</dbReference>
<dbReference type="Gene3D" id="3.40.630.30">
    <property type="match status" value="1"/>
</dbReference>
<dbReference type="Pfam" id="PF13673">
    <property type="entry name" value="Acetyltransf_10"/>
    <property type="match status" value="1"/>
</dbReference>
<comment type="caution">
    <text evidence="2">The sequence shown here is derived from an EMBL/GenBank/DDBJ whole genome shotgun (WGS) entry which is preliminary data.</text>
</comment>
<feature type="domain" description="N-acetyltransferase" evidence="1">
    <location>
        <begin position="9"/>
        <end position="158"/>
    </location>
</feature>
<name>A0ABU4S2G4_9GAMM</name>
<protein>
    <submittedName>
        <fullName evidence="2">GNAT family N-acetyltransferase</fullName>
        <ecNumber evidence="2">2.3.1.-</ecNumber>
    </submittedName>
</protein>
<dbReference type="InterPro" id="IPR016181">
    <property type="entry name" value="Acyl_CoA_acyltransferase"/>
</dbReference>
<accession>A0ABU4S2G4</accession>
<dbReference type="EMBL" id="JAXAFO010000052">
    <property type="protein sequence ID" value="MDX6851369.1"/>
    <property type="molecule type" value="Genomic_DNA"/>
</dbReference>
<reference evidence="2 3" key="1">
    <citation type="submission" date="2023-11" db="EMBL/GenBank/DDBJ databases">
        <title>Gilvimarinus fulvus sp. nov., isolated from the surface of Kelp.</title>
        <authorList>
            <person name="Sun Y.Y."/>
            <person name="Gong Y."/>
            <person name="Du Z.J."/>
        </authorList>
    </citation>
    <scope>NUCLEOTIDE SEQUENCE [LARGE SCALE GENOMIC DNA]</scope>
    <source>
        <strain evidence="2 3">SDUM040013</strain>
    </source>
</reference>
<evidence type="ECO:0000313" key="2">
    <source>
        <dbReference type="EMBL" id="MDX6851369.1"/>
    </source>
</evidence>
<sequence length="158" mass="18148">MIDLTSPPLRFVQAQWGRDSQQLCDIRKTVFIDEQGVSEDEEWDGKDQSARHFCVEYCAKPQPSVIGCARIVDETWRGNRGLHIGRVAVIKNWRKQGVGRYLMSSMLDWCAAPRRSQCPVFLHSQIDAMAFYQKLGFEPVSDEFMDAGIPHRTMLLNK</sequence>
<dbReference type="RefSeq" id="WP_302724906.1">
    <property type="nucleotide sequence ID" value="NZ_JAULRU010000836.1"/>
</dbReference>
<proteinExistence type="predicted"/>
<evidence type="ECO:0000313" key="3">
    <source>
        <dbReference type="Proteomes" id="UP001273505"/>
    </source>
</evidence>
<dbReference type="EC" id="2.3.1.-" evidence="2"/>
<keyword evidence="3" id="KW-1185">Reference proteome</keyword>
<keyword evidence="2" id="KW-0012">Acyltransferase</keyword>
<dbReference type="PROSITE" id="PS51186">
    <property type="entry name" value="GNAT"/>
    <property type="match status" value="1"/>
</dbReference>
<dbReference type="CDD" id="cd04301">
    <property type="entry name" value="NAT_SF"/>
    <property type="match status" value="1"/>
</dbReference>
<keyword evidence="2" id="KW-0808">Transferase</keyword>
<dbReference type="SUPFAM" id="SSF55729">
    <property type="entry name" value="Acyl-CoA N-acyltransferases (Nat)"/>
    <property type="match status" value="1"/>
</dbReference>
<organism evidence="2 3">
    <name type="scientific">Gilvimarinus gilvus</name>
    <dbReference type="NCBI Taxonomy" id="3058038"/>
    <lineage>
        <taxon>Bacteria</taxon>
        <taxon>Pseudomonadati</taxon>
        <taxon>Pseudomonadota</taxon>
        <taxon>Gammaproteobacteria</taxon>
        <taxon>Cellvibrionales</taxon>
        <taxon>Cellvibrionaceae</taxon>
        <taxon>Gilvimarinus</taxon>
    </lineage>
</organism>
<evidence type="ECO:0000259" key="1">
    <source>
        <dbReference type="PROSITE" id="PS51186"/>
    </source>
</evidence>
<gene>
    <name evidence="2" type="ORF">SCD92_18480</name>
</gene>
<dbReference type="Proteomes" id="UP001273505">
    <property type="component" value="Unassembled WGS sequence"/>
</dbReference>